<dbReference type="EMBL" id="LR778301">
    <property type="protein sequence ID" value="CAB1370514.1"/>
    <property type="molecule type" value="Genomic_DNA"/>
</dbReference>
<keyword evidence="6" id="KW-0282">Flagellum</keyword>
<comment type="subcellular location">
    <subcellularLocation>
        <location evidence="1 4">Bacterial flagellum basal body</location>
    </subcellularLocation>
</comment>
<dbReference type="AlphaFoldDB" id="A0A6S6XWZ3"/>
<dbReference type="HAMAP" id="MF_00724">
    <property type="entry name" value="FliE"/>
    <property type="match status" value="1"/>
</dbReference>
<evidence type="ECO:0000256" key="5">
    <source>
        <dbReference type="NCBIfam" id="TIGR00205"/>
    </source>
</evidence>
<dbReference type="PANTHER" id="PTHR34653">
    <property type="match status" value="1"/>
</dbReference>
<keyword evidence="3 4" id="KW-0975">Bacterial flagellum</keyword>
<evidence type="ECO:0000256" key="4">
    <source>
        <dbReference type="HAMAP-Rule" id="MF_00724"/>
    </source>
</evidence>
<dbReference type="GO" id="GO:0005198">
    <property type="term" value="F:structural molecule activity"/>
    <property type="evidence" value="ECO:0007669"/>
    <property type="project" value="UniProtKB-UniRule"/>
</dbReference>
<dbReference type="Proteomes" id="UP000515733">
    <property type="component" value="Chromosome"/>
</dbReference>
<evidence type="ECO:0000256" key="1">
    <source>
        <dbReference type="ARBA" id="ARBA00004117"/>
    </source>
</evidence>
<sequence length="131" mass="14302">MTGTSFAHRIGTITTTCRHDHHDMSIDTRNIDAMLAELRAASALTQSKPAGAVQEAGGPDFAQVLKGALEQVNQAQQSAKTMTEDFASGQNNVNLQDVMVNLQKANLSFQQMVQVRNKLVSAYHDIMNMQV</sequence>
<dbReference type="Pfam" id="PF02049">
    <property type="entry name" value="FliE"/>
    <property type="match status" value="1"/>
</dbReference>
<keyword evidence="6" id="KW-0966">Cell projection</keyword>
<dbReference type="InterPro" id="IPR001624">
    <property type="entry name" value="FliE"/>
</dbReference>
<gene>
    <name evidence="4 6" type="primary">fliE</name>
    <name evidence="6" type="ORF">DENOEST_3360</name>
</gene>
<evidence type="ECO:0000313" key="6">
    <source>
        <dbReference type="EMBL" id="CAB1370514.1"/>
    </source>
</evidence>
<comment type="similarity">
    <text evidence="2 4">Belongs to the FliE family.</text>
</comment>
<evidence type="ECO:0000313" key="7">
    <source>
        <dbReference type="Proteomes" id="UP000515733"/>
    </source>
</evidence>
<proteinExistence type="inferred from homology"/>
<dbReference type="GO" id="GO:0003774">
    <property type="term" value="F:cytoskeletal motor activity"/>
    <property type="evidence" value="ECO:0007669"/>
    <property type="project" value="InterPro"/>
</dbReference>
<protein>
    <recommendedName>
        <fullName evidence="4 5">Flagellar hook-basal body complex protein FliE</fullName>
    </recommendedName>
</protein>
<dbReference type="PANTHER" id="PTHR34653:SF1">
    <property type="entry name" value="FLAGELLAR HOOK-BASAL BODY COMPLEX PROTEIN FLIE"/>
    <property type="match status" value="1"/>
</dbReference>
<dbReference type="GO" id="GO:0009425">
    <property type="term" value="C:bacterial-type flagellum basal body"/>
    <property type="evidence" value="ECO:0007669"/>
    <property type="project" value="UniProtKB-SubCell"/>
</dbReference>
<dbReference type="GO" id="GO:0071973">
    <property type="term" value="P:bacterial-type flagellum-dependent cell motility"/>
    <property type="evidence" value="ECO:0007669"/>
    <property type="project" value="InterPro"/>
</dbReference>
<dbReference type="KEGG" id="doe:DENOEST_3360"/>
<keyword evidence="6" id="KW-0969">Cilium</keyword>
<evidence type="ECO:0000256" key="2">
    <source>
        <dbReference type="ARBA" id="ARBA00009272"/>
    </source>
</evidence>
<evidence type="ECO:0000256" key="3">
    <source>
        <dbReference type="ARBA" id="ARBA00023143"/>
    </source>
</evidence>
<dbReference type="NCBIfam" id="TIGR00205">
    <property type="entry name" value="fliE"/>
    <property type="match status" value="1"/>
</dbReference>
<reference evidence="6 7" key="1">
    <citation type="submission" date="2020-03" db="EMBL/GenBank/DDBJ databases">
        <authorList>
            <consortium name="Genoscope - CEA"/>
            <person name="William W."/>
        </authorList>
    </citation>
    <scope>NUCLEOTIDE SEQUENCE [LARGE SCALE GENOMIC DNA]</scope>
    <source>
        <strain evidence="7">DSM 16959</strain>
    </source>
</reference>
<name>A0A6S6XWZ3_9PROT</name>
<dbReference type="PRINTS" id="PR01006">
    <property type="entry name" value="FLGHOOKFLIE"/>
</dbReference>
<keyword evidence="7" id="KW-1185">Reference proteome</keyword>
<accession>A0A6S6XWZ3</accession>
<organism evidence="6 7">
    <name type="scientific">Denitratisoma oestradiolicum</name>
    <dbReference type="NCBI Taxonomy" id="311182"/>
    <lineage>
        <taxon>Bacteria</taxon>
        <taxon>Pseudomonadati</taxon>
        <taxon>Pseudomonadota</taxon>
        <taxon>Betaproteobacteria</taxon>
        <taxon>Nitrosomonadales</taxon>
        <taxon>Sterolibacteriaceae</taxon>
        <taxon>Denitratisoma</taxon>
    </lineage>
</organism>